<dbReference type="EMBL" id="PVXO01000006">
    <property type="protein sequence ID" value="PRR80444.1"/>
    <property type="molecule type" value="Genomic_DNA"/>
</dbReference>
<dbReference type="RefSeq" id="WP_106062515.1">
    <property type="nucleotide sequence ID" value="NZ_PVXO01000006.1"/>
</dbReference>
<dbReference type="InterPro" id="IPR051922">
    <property type="entry name" value="Bact_Sporulation_Assoc"/>
</dbReference>
<feature type="domain" description="Sporulation stage II protein D amidase enhancer LytB N-terminal" evidence="2">
    <location>
        <begin position="73"/>
        <end position="178"/>
    </location>
</feature>
<comment type="caution">
    <text evidence="3">The sequence shown here is derived from an EMBL/GenBank/DDBJ whole genome shotgun (WGS) entry which is preliminary data.</text>
</comment>
<sequence>MRKNDIFFYLSRFFIVILISITFITIISFVILKPKPIAKENDIKPNKFDMKPNNVIFNNDKKNIKIKIYISAKKMVEEMDLEEYIKGVISAEMPAEFHIEALKAQAVAARTYAIAHMESEGGQRCSNVSEADLCNTTHCQVFMHKDERMKEWPESKRAEYWNKIEEAVKDTKYEVITYNGKMIKEPYYFAVSSGKTENVQEVFSESVPYLKSVESPGEENAQKYKTSVSYSYSSLTNIINSYYAKSISSPSALKSSIKIKSRTEAGGVKEIQLGKTTISGTKFRSMLGLNSTNFSITFNKNSVEIVCKGYGHGVGMSQWGANAMAKNNKNYKEILGHYYQETKVEKYN</sequence>
<dbReference type="Pfam" id="PF08486">
    <property type="entry name" value="SpoIID"/>
    <property type="match status" value="1"/>
</dbReference>
<keyword evidence="1" id="KW-0812">Transmembrane</keyword>
<keyword evidence="1" id="KW-1133">Transmembrane helix</keyword>
<keyword evidence="1" id="KW-0472">Membrane</keyword>
<accession>A0A2T0B989</accession>
<protein>
    <submittedName>
        <fullName evidence="3">Amidase enhancer</fullName>
    </submittedName>
</protein>
<dbReference type="OrthoDB" id="9794671at2"/>
<evidence type="ECO:0000313" key="4">
    <source>
        <dbReference type="Proteomes" id="UP000239706"/>
    </source>
</evidence>
<evidence type="ECO:0000256" key="1">
    <source>
        <dbReference type="SAM" id="Phobius"/>
    </source>
</evidence>
<dbReference type="PANTHER" id="PTHR30032">
    <property type="entry name" value="N-ACETYLMURAMOYL-L-ALANINE AMIDASE-RELATED"/>
    <property type="match status" value="1"/>
</dbReference>
<feature type="transmembrane region" description="Helical" evidence="1">
    <location>
        <begin position="6"/>
        <end position="32"/>
    </location>
</feature>
<dbReference type="NCBIfam" id="TIGR02669">
    <property type="entry name" value="SpoIID_LytB"/>
    <property type="match status" value="1"/>
</dbReference>
<reference evidence="3 4" key="1">
    <citation type="submission" date="2018-03" db="EMBL/GenBank/DDBJ databases">
        <title>Genome sequence of Clostridium liquoris DSM 100320.</title>
        <authorList>
            <person name="Poehlein A."/>
            <person name="Daniel R."/>
        </authorList>
    </citation>
    <scope>NUCLEOTIDE SEQUENCE [LARGE SCALE GENOMIC DNA]</scope>
    <source>
        <strain evidence="3 4">DSM 100320</strain>
    </source>
</reference>
<gene>
    <name evidence="3" type="primary">lytB_1</name>
    <name evidence="3" type="ORF">CLLI_03250</name>
</gene>
<dbReference type="PANTHER" id="PTHR30032:SF4">
    <property type="entry name" value="AMIDASE ENHANCER"/>
    <property type="match status" value="1"/>
</dbReference>
<dbReference type="GO" id="GO:0030435">
    <property type="term" value="P:sporulation resulting in formation of a cellular spore"/>
    <property type="evidence" value="ECO:0007669"/>
    <property type="project" value="InterPro"/>
</dbReference>
<dbReference type="InterPro" id="IPR013486">
    <property type="entry name" value="SpoIID/LytB"/>
</dbReference>
<proteinExistence type="predicted"/>
<name>A0A2T0B989_9CLOT</name>
<dbReference type="InterPro" id="IPR014225">
    <property type="entry name" value="Spore_II_D_firmicutes"/>
</dbReference>
<evidence type="ECO:0000259" key="2">
    <source>
        <dbReference type="Pfam" id="PF08486"/>
    </source>
</evidence>
<dbReference type="Proteomes" id="UP000239706">
    <property type="component" value="Unassembled WGS sequence"/>
</dbReference>
<dbReference type="NCBIfam" id="TIGR02870">
    <property type="entry name" value="spore_II_D"/>
    <property type="match status" value="1"/>
</dbReference>
<dbReference type="InterPro" id="IPR013693">
    <property type="entry name" value="SpoIID/LytB_N"/>
</dbReference>
<organism evidence="3 4">
    <name type="scientific">Clostridium liquoris</name>
    <dbReference type="NCBI Taxonomy" id="1289519"/>
    <lineage>
        <taxon>Bacteria</taxon>
        <taxon>Bacillati</taxon>
        <taxon>Bacillota</taxon>
        <taxon>Clostridia</taxon>
        <taxon>Eubacteriales</taxon>
        <taxon>Clostridiaceae</taxon>
        <taxon>Clostridium</taxon>
    </lineage>
</organism>
<dbReference type="GO" id="GO:0030288">
    <property type="term" value="C:outer membrane-bounded periplasmic space"/>
    <property type="evidence" value="ECO:0007669"/>
    <property type="project" value="TreeGrafter"/>
</dbReference>
<dbReference type="AlphaFoldDB" id="A0A2T0B989"/>
<evidence type="ECO:0000313" key="3">
    <source>
        <dbReference type="EMBL" id="PRR80444.1"/>
    </source>
</evidence>
<keyword evidence="4" id="KW-1185">Reference proteome</keyword>